<evidence type="ECO:0000313" key="6">
    <source>
        <dbReference type="EMBL" id="WTT15524.1"/>
    </source>
</evidence>
<dbReference type="EMBL" id="CP108222">
    <property type="protein sequence ID" value="WTT15524.1"/>
    <property type="molecule type" value="Genomic_DNA"/>
</dbReference>
<evidence type="ECO:0000259" key="5">
    <source>
        <dbReference type="Pfam" id="PF00155"/>
    </source>
</evidence>
<dbReference type="Gene3D" id="3.90.1150.10">
    <property type="entry name" value="Aspartate Aminotransferase, domain 1"/>
    <property type="match status" value="1"/>
</dbReference>
<dbReference type="Pfam" id="PF00155">
    <property type="entry name" value="Aminotran_1_2"/>
    <property type="match status" value="1"/>
</dbReference>
<keyword evidence="4" id="KW-0663">Pyridoxal phosphate</keyword>
<accession>A0AAU1ZVC8</accession>
<reference evidence="6" key="1">
    <citation type="submission" date="2022-10" db="EMBL/GenBank/DDBJ databases">
        <title>The complete genomes of actinobacterial strains from the NBC collection.</title>
        <authorList>
            <person name="Joergensen T.S."/>
            <person name="Alvarez Arevalo M."/>
            <person name="Sterndorff E.B."/>
            <person name="Faurdal D."/>
            <person name="Vuksanovic O."/>
            <person name="Mourched A.-S."/>
            <person name="Charusanti P."/>
            <person name="Shaw S."/>
            <person name="Blin K."/>
            <person name="Weber T."/>
        </authorList>
    </citation>
    <scope>NUCLEOTIDE SEQUENCE</scope>
    <source>
        <strain evidence="6">NBC_00093</strain>
    </source>
</reference>
<dbReference type="InterPro" id="IPR015422">
    <property type="entry name" value="PyrdxlP-dep_Trfase_small"/>
</dbReference>
<dbReference type="GO" id="GO:0009042">
    <property type="term" value="F:valine-pyruvate transaminase activity"/>
    <property type="evidence" value="ECO:0007669"/>
    <property type="project" value="TreeGrafter"/>
</dbReference>
<dbReference type="PANTHER" id="PTHR42790">
    <property type="entry name" value="AMINOTRANSFERASE"/>
    <property type="match status" value="1"/>
</dbReference>
<protein>
    <submittedName>
        <fullName evidence="6">PLP-dependent aminotransferase family protein</fullName>
    </submittedName>
</protein>
<evidence type="ECO:0000256" key="4">
    <source>
        <dbReference type="ARBA" id="ARBA00022898"/>
    </source>
</evidence>
<dbReference type="InterPro" id="IPR050859">
    <property type="entry name" value="Class-I_PLP-dep_aminotransf"/>
</dbReference>
<organism evidence="6">
    <name type="scientific">Streptomyces sp. NBC_00093</name>
    <dbReference type="NCBI Taxonomy" id="2975649"/>
    <lineage>
        <taxon>Bacteria</taxon>
        <taxon>Bacillati</taxon>
        <taxon>Actinomycetota</taxon>
        <taxon>Actinomycetes</taxon>
        <taxon>Kitasatosporales</taxon>
        <taxon>Streptomycetaceae</taxon>
        <taxon>Streptomyces</taxon>
    </lineage>
</organism>
<comment type="cofactor">
    <cofactor evidence="1">
        <name>pyridoxal 5'-phosphate</name>
        <dbReference type="ChEBI" id="CHEBI:597326"/>
    </cofactor>
</comment>
<sequence>MTAGPDEEQGGLTALARGLSAPKGFVDASFASPAPGTIRLLGGIPAPTALPVEAIGKASAQLWQTPDAAVASLQYAPARGSAALCDWIARREGVDPSRIVVTNGGMHGLSLAVLTVVERGATVAVDDPVFPGFLWALEVSTTRILPVPVVADGFDVEHLARRLATGARIAAAYTVPDFHNPAQVSLSAPKRQALIELAERYGFYVIVDNPYRELRFGGQDQGVAVFNQSDRAIHVNSFTKTLGPGWRVGWLVLPHHLVDPVTRLRNRLDVHTSSVTQAIIERLLTDDAQWFDGVVRGATALYRERAGVLVDALREQLPGALDIVAPEGGLFLWPRLTDDAVDPAALFRRAAAHGVVYQPGEYFAADAADPRRQSSARHLRLSYSDRTPEELREAVRRLALAF</sequence>
<feature type="domain" description="Aminotransferase class I/classII large" evidence="5">
    <location>
        <begin position="51"/>
        <end position="398"/>
    </location>
</feature>
<dbReference type="CDD" id="cd00609">
    <property type="entry name" value="AAT_like"/>
    <property type="match status" value="1"/>
</dbReference>
<evidence type="ECO:0000256" key="2">
    <source>
        <dbReference type="ARBA" id="ARBA00022576"/>
    </source>
</evidence>
<dbReference type="GO" id="GO:0030170">
    <property type="term" value="F:pyridoxal phosphate binding"/>
    <property type="evidence" value="ECO:0007669"/>
    <property type="project" value="InterPro"/>
</dbReference>
<dbReference type="GO" id="GO:0005829">
    <property type="term" value="C:cytosol"/>
    <property type="evidence" value="ECO:0007669"/>
    <property type="project" value="TreeGrafter"/>
</dbReference>
<dbReference type="InterPro" id="IPR004839">
    <property type="entry name" value="Aminotransferase_I/II_large"/>
</dbReference>
<proteinExistence type="predicted"/>
<dbReference type="InterPro" id="IPR015421">
    <property type="entry name" value="PyrdxlP-dep_Trfase_major"/>
</dbReference>
<name>A0AAU1ZVC8_9ACTN</name>
<keyword evidence="2 6" id="KW-0032">Aminotransferase</keyword>
<keyword evidence="3" id="KW-0808">Transferase</keyword>
<dbReference type="PANTHER" id="PTHR42790:SF4">
    <property type="entry name" value="VALINE--PYRUVATE AMINOTRANSFERASE"/>
    <property type="match status" value="1"/>
</dbReference>
<evidence type="ECO:0000256" key="1">
    <source>
        <dbReference type="ARBA" id="ARBA00001933"/>
    </source>
</evidence>
<dbReference type="Gene3D" id="3.40.640.10">
    <property type="entry name" value="Type I PLP-dependent aspartate aminotransferase-like (Major domain)"/>
    <property type="match status" value="1"/>
</dbReference>
<dbReference type="AlphaFoldDB" id="A0AAU1ZVC8"/>
<dbReference type="InterPro" id="IPR015424">
    <property type="entry name" value="PyrdxlP-dep_Trfase"/>
</dbReference>
<dbReference type="SUPFAM" id="SSF53383">
    <property type="entry name" value="PLP-dependent transferases"/>
    <property type="match status" value="1"/>
</dbReference>
<dbReference type="GO" id="GO:1901605">
    <property type="term" value="P:alpha-amino acid metabolic process"/>
    <property type="evidence" value="ECO:0007669"/>
    <property type="project" value="TreeGrafter"/>
</dbReference>
<gene>
    <name evidence="6" type="ORF">OHA22_08325</name>
</gene>
<evidence type="ECO:0000256" key="3">
    <source>
        <dbReference type="ARBA" id="ARBA00022679"/>
    </source>
</evidence>